<dbReference type="RefSeq" id="WP_011991796.1">
    <property type="nucleotide sequence ID" value="NC_009715.2"/>
</dbReference>
<evidence type="ECO:0000313" key="3">
    <source>
        <dbReference type="Proteomes" id="UP000006380"/>
    </source>
</evidence>
<sequence length="199" mass="23312">MQITNSITFTSKEAAIKFSTTDQTLAYLRHKHSDELVPGIHYFKSYDHASGKRQEIIKWTLRGVEFLGFFIRGKEAKFFRVWASRELDEEFLRQTQELKALRKQNLALTNQIIDLKDQIDKNSEFNGKSAKWWWTQYVELKASNSTLKKANKLLKKDEKVLPILVKILQNLEQARDHTGTLYRFLLNSDASSSSYFKDE</sequence>
<name>A7GWH4_CAMC5</name>
<dbReference type="HOGENOM" id="CLU_1369980_0_0_7"/>
<proteinExistence type="predicted"/>
<evidence type="ECO:0000256" key="1">
    <source>
        <dbReference type="SAM" id="Coils"/>
    </source>
</evidence>
<feature type="coiled-coil region" evidence="1">
    <location>
        <begin position="84"/>
        <end position="118"/>
    </location>
</feature>
<keyword evidence="3" id="KW-1185">Reference proteome</keyword>
<dbReference type="EMBL" id="CP000767">
    <property type="protein sequence ID" value="EAU01149.1"/>
    <property type="molecule type" value="Genomic_DNA"/>
</dbReference>
<organism evidence="2 3">
    <name type="scientific">Campylobacter curvus (strain 525.92)</name>
    <dbReference type="NCBI Taxonomy" id="360105"/>
    <lineage>
        <taxon>Bacteria</taxon>
        <taxon>Pseudomonadati</taxon>
        <taxon>Campylobacterota</taxon>
        <taxon>Epsilonproteobacteria</taxon>
        <taxon>Campylobacterales</taxon>
        <taxon>Campylobacteraceae</taxon>
        <taxon>Campylobacter</taxon>
    </lineage>
</organism>
<dbReference type="OrthoDB" id="5362767at2"/>
<keyword evidence="1" id="KW-0175">Coiled coil</keyword>
<evidence type="ECO:0000313" key="2">
    <source>
        <dbReference type="EMBL" id="EAU01149.1"/>
    </source>
</evidence>
<dbReference type="KEGG" id="ccv:CCV52592_0893"/>
<gene>
    <name evidence="2" type="ORF">CCV52592_0893</name>
</gene>
<protein>
    <submittedName>
        <fullName evidence="2">Uncharacterized protein</fullName>
    </submittedName>
</protein>
<accession>A7GWH4</accession>
<dbReference type="AlphaFoldDB" id="A7GWH4"/>
<reference evidence="2" key="1">
    <citation type="submission" date="2016-07" db="EMBL/GenBank/DDBJ databases">
        <title>Comparative genomics of the Campylobacter concisus group.</title>
        <authorList>
            <person name="Miller W.G."/>
            <person name="Yee E."/>
            <person name="Chapman M.H."/>
            <person name="Huynh S."/>
            <person name="Bono J.L."/>
            <person name="On S.L.W."/>
            <person name="StLeger J."/>
            <person name="Foster G."/>
            <person name="Parker C.T."/>
        </authorList>
    </citation>
    <scope>NUCLEOTIDE SEQUENCE</scope>
    <source>
        <strain evidence="2">525.92</strain>
    </source>
</reference>
<dbReference type="Proteomes" id="UP000006380">
    <property type="component" value="Chromosome"/>
</dbReference>